<dbReference type="GO" id="GO:0005774">
    <property type="term" value="C:vacuolar membrane"/>
    <property type="evidence" value="ECO:0007669"/>
    <property type="project" value="TreeGrafter"/>
</dbReference>
<evidence type="ECO:0000256" key="6">
    <source>
        <dbReference type="SAM" id="Phobius"/>
    </source>
</evidence>
<feature type="region of interest" description="Disordered" evidence="5">
    <location>
        <begin position="1"/>
        <end position="25"/>
    </location>
</feature>
<dbReference type="Pfam" id="PF01490">
    <property type="entry name" value="Aa_trans"/>
    <property type="match status" value="1"/>
</dbReference>
<dbReference type="FunCoup" id="A0A482XPC9">
    <property type="interactions" value="14"/>
</dbReference>
<evidence type="ECO:0000313" key="9">
    <source>
        <dbReference type="Proteomes" id="UP000291343"/>
    </source>
</evidence>
<dbReference type="InterPro" id="IPR013057">
    <property type="entry name" value="AA_transpt_TM"/>
</dbReference>
<comment type="caution">
    <text evidence="8">The sequence shown here is derived from an EMBL/GenBank/DDBJ whole genome shotgun (WGS) entry which is preliminary data.</text>
</comment>
<feature type="transmembrane region" description="Helical" evidence="6">
    <location>
        <begin position="183"/>
        <end position="205"/>
    </location>
</feature>
<keyword evidence="2 6" id="KW-0812">Transmembrane</keyword>
<evidence type="ECO:0000259" key="7">
    <source>
        <dbReference type="Pfam" id="PF01490"/>
    </source>
</evidence>
<evidence type="ECO:0000256" key="2">
    <source>
        <dbReference type="ARBA" id="ARBA00022692"/>
    </source>
</evidence>
<dbReference type="GO" id="GO:0015179">
    <property type="term" value="F:L-amino acid transmembrane transporter activity"/>
    <property type="evidence" value="ECO:0007669"/>
    <property type="project" value="TreeGrafter"/>
</dbReference>
<evidence type="ECO:0000256" key="4">
    <source>
        <dbReference type="ARBA" id="ARBA00023136"/>
    </source>
</evidence>
<dbReference type="PANTHER" id="PTHR22950">
    <property type="entry name" value="AMINO ACID TRANSPORTER"/>
    <property type="match status" value="1"/>
</dbReference>
<dbReference type="Proteomes" id="UP000291343">
    <property type="component" value="Unassembled WGS sequence"/>
</dbReference>
<dbReference type="AlphaFoldDB" id="A0A482XPC9"/>
<evidence type="ECO:0000256" key="1">
    <source>
        <dbReference type="ARBA" id="ARBA00004141"/>
    </source>
</evidence>
<gene>
    <name evidence="8" type="ORF">LSTR_LSTR002061</name>
</gene>
<proteinExistence type="predicted"/>
<feature type="compositionally biased region" description="Basic and acidic residues" evidence="5">
    <location>
        <begin position="14"/>
        <end position="23"/>
    </location>
</feature>
<feature type="transmembrane region" description="Helical" evidence="6">
    <location>
        <begin position="316"/>
        <end position="340"/>
    </location>
</feature>
<name>A0A482XPC9_LAOST</name>
<keyword evidence="3 6" id="KW-1133">Transmembrane helix</keyword>
<feature type="domain" description="Amino acid transporter transmembrane" evidence="7">
    <location>
        <begin position="87"/>
        <end position="488"/>
    </location>
</feature>
<dbReference type="STRING" id="195883.A0A482XPC9"/>
<dbReference type="SMR" id="A0A482XPC9"/>
<feature type="transmembrane region" description="Helical" evidence="6">
    <location>
        <begin position="461"/>
        <end position="483"/>
    </location>
</feature>
<evidence type="ECO:0000256" key="3">
    <source>
        <dbReference type="ARBA" id="ARBA00022989"/>
    </source>
</evidence>
<feature type="transmembrane region" description="Helical" evidence="6">
    <location>
        <begin position="117"/>
        <end position="141"/>
    </location>
</feature>
<feature type="transmembrane region" description="Helical" evidence="6">
    <location>
        <begin position="360"/>
        <end position="385"/>
    </location>
</feature>
<sequence length="498" mass="55156">MTRDTLSIALHNSGKNDKNEKNGLDNPALVMGSKKLINPSEMYSAPPYSEKGMPNDVLQSVYVVPANGTKSGKEEEYDPYLNRNVKHPTTYWETLIHMWKASLGTGILAMPNAFHNAGFAVGTIGTLVIGFLCAYCIHILISTQYELCRRRKTPSMTYPDTAAAAFQDGPMWTRKFAPYAPGICNAFLLAYQIGSCCIYVVFVASNIKSVMDDYIEPLDVRVYMVMLLLPLILINWVRNLKYLAPFSSLANILTVISFAITAFYVFQDLPALSTRAAVGSFKGLPLFFGTVLFAMEAIGVVMPLENEMDNPKRFGSAFGVLNCAMLPITILYTIVGFFGYLKYGENAAGSITLNLPGNELLAQSVKLMLALSIFVTHGLACYVAFDITWNQYWGPKVETKKLFWEYFCRTALVLVTFGFAVAIPNLELFISLIGALCLSTMGLSLPAIINMLTFWDQYRGVGFLLFISKNLCIILISVLGFVVGVSTSLVKIIEKFFH</sequence>
<dbReference type="OrthoDB" id="1684102at2759"/>
<dbReference type="EMBL" id="QKKF02002849">
    <property type="protein sequence ID" value="RZF47995.1"/>
    <property type="molecule type" value="Genomic_DNA"/>
</dbReference>
<feature type="transmembrane region" description="Helical" evidence="6">
    <location>
        <begin position="429"/>
        <end position="449"/>
    </location>
</feature>
<evidence type="ECO:0000256" key="5">
    <source>
        <dbReference type="SAM" id="MobiDB-lite"/>
    </source>
</evidence>
<comment type="subcellular location">
    <subcellularLocation>
        <location evidence="1">Membrane</location>
        <topology evidence="1">Multi-pass membrane protein</topology>
    </subcellularLocation>
</comment>
<dbReference type="PANTHER" id="PTHR22950:SF680">
    <property type="entry name" value="PROTON-COUPLED AMINO ACID TRANSPORTER 4-LIKE PROTEIN"/>
    <property type="match status" value="1"/>
</dbReference>
<organism evidence="8 9">
    <name type="scientific">Laodelphax striatellus</name>
    <name type="common">Small brown planthopper</name>
    <name type="synonym">Delphax striatella</name>
    <dbReference type="NCBI Taxonomy" id="195883"/>
    <lineage>
        <taxon>Eukaryota</taxon>
        <taxon>Metazoa</taxon>
        <taxon>Ecdysozoa</taxon>
        <taxon>Arthropoda</taxon>
        <taxon>Hexapoda</taxon>
        <taxon>Insecta</taxon>
        <taxon>Pterygota</taxon>
        <taxon>Neoptera</taxon>
        <taxon>Paraneoptera</taxon>
        <taxon>Hemiptera</taxon>
        <taxon>Auchenorrhyncha</taxon>
        <taxon>Fulgoroidea</taxon>
        <taxon>Delphacidae</taxon>
        <taxon>Criomorphinae</taxon>
        <taxon>Laodelphax</taxon>
    </lineage>
</organism>
<feature type="transmembrane region" description="Helical" evidence="6">
    <location>
        <begin position="406"/>
        <end position="423"/>
    </location>
</feature>
<feature type="transmembrane region" description="Helical" evidence="6">
    <location>
        <begin position="286"/>
        <end position="304"/>
    </location>
</feature>
<feature type="transmembrane region" description="Helical" evidence="6">
    <location>
        <begin position="249"/>
        <end position="266"/>
    </location>
</feature>
<protein>
    <recommendedName>
        <fullName evidence="7">Amino acid transporter transmembrane domain-containing protein</fullName>
    </recommendedName>
</protein>
<accession>A0A482XPC9</accession>
<evidence type="ECO:0000313" key="8">
    <source>
        <dbReference type="EMBL" id="RZF47995.1"/>
    </source>
</evidence>
<feature type="transmembrane region" description="Helical" evidence="6">
    <location>
        <begin position="220"/>
        <end position="237"/>
    </location>
</feature>
<keyword evidence="4 6" id="KW-0472">Membrane</keyword>
<keyword evidence="9" id="KW-1185">Reference proteome</keyword>
<reference evidence="8 9" key="1">
    <citation type="journal article" date="2017" name="Gigascience">
        <title>Genome sequence of the small brown planthopper, Laodelphax striatellus.</title>
        <authorList>
            <person name="Zhu J."/>
            <person name="Jiang F."/>
            <person name="Wang X."/>
            <person name="Yang P."/>
            <person name="Bao Y."/>
            <person name="Zhao W."/>
            <person name="Wang W."/>
            <person name="Lu H."/>
            <person name="Wang Q."/>
            <person name="Cui N."/>
            <person name="Li J."/>
            <person name="Chen X."/>
            <person name="Luo L."/>
            <person name="Yu J."/>
            <person name="Kang L."/>
            <person name="Cui F."/>
        </authorList>
    </citation>
    <scope>NUCLEOTIDE SEQUENCE [LARGE SCALE GENOMIC DNA]</scope>
    <source>
        <strain evidence="8">Lst14</strain>
    </source>
</reference>
<dbReference type="InParanoid" id="A0A482XPC9"/>